<accession>A0ABM7DB61</accession>
<dbReference type="EMBL" id="CP020373">
    <property type="protein sequence ID" value="AZQ10955.1"/>
    <property type="molecule type" value="Genomic_DNA"/>
</dbReference>
<dbReference type="SUPFAM" id="SSF53474">
    <property type="entry name" value="alpha/beta-Hydrolases"/>
    <property type="match status" value="1"/>
</dbReference>
<dbReference type="PROSITE" id="PS51257">
    <property type="entry name" value="PROKAR_LIPOPROTEIN"/>
    <property type="match status" value="1"/>
</dbReference>
<dbReference type="Proteomes" id="UP000278437">
    <property type="component" value="Chromosome"/>
</dbReference>
<evidence type="ECO:0000256" key="1">
    <source>
        <dbReference type="SAM" id="MobiDB-lite"/>
    </source>
</evidence>
<feature type="domain" description="Bacterial virulence factor lipase N-terminal" evidence="2">
    <location>
        <begin position="181"/>
        <end position="290"/>
    </location>
</feature>
<dbReference type="Pfam" id="PF12262">
    <property type="entry name" value="Lipase_bact_N"/>
    <property type="match status" value="2"/>
</dbReference>
<dbReference type="RefSeq" id="WP_126167272.1">
    <property type="nucleotide sequence ID" value="NZ_CP020373.1"/>
</dbReference>
<feature type="region of interest" description="Disordered" evidence="1">
    <location>
        <begin position="107"/>
        <end position="135"/>
    </location>
</feature>
<name>A0ABM7DB61_9GAMM</name>
<dbReference type="InterPro" id="IPR025920">
    <property type="entry name" value="Lipase_bact_N"/>
</dbReference>
<dbReference type="NCBIfam" id="TIGR03502">
    <property type="entry name" value="lipase_Pla1_cef"/>
    <property type="match status" value="1"/>
</dbReference>
<dbReference type="InterPro" id="IPR029058">
    <property type="entry name" value="AB_hydrolase_fold"/>
</dbReference>
<organism evidence="3 4">
    <name type="scientific">Shewanella khirikhana</name>
    <dbReference type="NCBI Taxonomy" id="1965282"/>
    <lineage>
        <taxon>Bacteria</taxon>
        <taxon>Pseudomonadati</taxon>
        <taxon>Pseudomonadota</taxon>
        <taxon>Gammaproteobacteria</taxon>
        <taxon>Alteromonadales</taxon>
        <taxon>Shewanellaceae</taxon>
        <taxon>Shewanella</taxon>
    </lineage>
</organism>
<keyword evidence="4" id="KW-1185">Reference proteome</keyword>
<evidence type="ECO:0000259" key="2">
    <source>
        <dbReference type="Pfam" id="PF12262"/>
    </source>
</evidence>
<protein>
    <recommendedName>
        <fullName evidence="2">Bacterial virulence factor lipase N-terminal domain-containing protein</fullName>
    </recommendedName>
</protein>
<feature type="domain" description="Bacterial virulence factor lipase N-terminal" evidence="2">
    <location>
        <begin position="46"/>
        <end position="114"/>
    </location>
</feature>
<gene>
    <name evidence="3" type="ORF">STH12_01855</name>
</gene>
<dbReference type="Gene3D" id="3.40.50.1820">
    <property type="entry name" value="alpha/beta hydrolase"/>
    <property type="match status" value="1"/>
</dbReference>
<evidence type="ECO:0000313" key="4">
    <source>
        <dbReference type="Proteomes" id="UP000278437"/>
    </source>
</evidence>
<reference evidence="4" key="1">
    <citation type="submission" date="2017-03" db="EMBL/GenBank/DDBJ databases">
        <title>Full genome sequence of a non-lethal Shewanella isolate that potentiates virulence of Vibio parahaemolyticus causing acute hepatopancreatic necrosis disease (AHPND) in shrimp.</title>
        <authorList>
            <person name="Prachumwat A."/>
            <person name="Sritunyalucksana K."/>
        </authorList>
    </citation>
    <scope>NUCLEOTIDE SEQUENCE [LARGE SCALE GENOMIC DNA]</scope>
    <source>
        <strain evidence="4">TH2012</strain>
    </source>
</reference>
<evidence type="ECO:0000313" key="3">
    <source>
        <dbReference type="EMBL" id="AZQ10955.1"/>
    </source>
</evidence>
<dbReference type="InterPro" id="IPR020009">
    <property type="entry name" value="VolA/Pla-1/cef"/>
</dbReference>
<sequence>MKRLILGVAIASALGLTGCGGEDSVNELKDKTEPLIPESHLVFDPTAGKVPLPSDLLFSGTLDGTLNIPSSATDPGEAVSAGVHPSSGDYTHPRVAMGALDGWSTTQPISIDFEPPSEPANDPLNPNKRNPLRDKNGDVIHLTEASVFQPGAVRLFEATVGGALSSDAECKAAASVSACKIGDELQFGVDFISKAVGNKIVIVPLKPLKAGHSYIYATTNLIEDSEGRPVAPSSTYASVKMDITTHPLGTEAQRGLQALVNSYENALESKGVDKASISYSSLFTTQSVNPAYETLKLLMASNPAFTPSFEVNPAPAGYTVAQTLQLTPEMGLPYVLADLADVWKATLKLPVYGDCSSNGCLSADMKPTINGRWNALGDSPVSVLLALQAGTLSQQNFGAQAVAQGIEDPSAALANPALLAGKQFKLDDGTPADKTRHVTKFNPIPAPKTYESVPVLITVPNAAKLKAFTEAQGQVFVPPTSGWPVNMAMHGLGGGKEMALAYAGSYAGVGVATIAIDMPLHGERGFDADKDGVYEVSASDPSFGDAIGKPDAFKNGSPLVFVNIASSLSVRDNFRQAVVDHLGVRLALTGMAQYLAANNQPQLFDVSKVSSQGLSLGGIVNTNFATYASTGLVDPTTGNALPNAYGITAASLVAPSGGLAGAFAGSATFGPVLFNTITTTEDFQALVDAANFLGYQPGSPEYAALVQQVYEGFIPSFAFAIQTGVDSIDPVNHAPMLKATGLPVHLIEVVGDGNGNAPDLVLPNSVEGFPLSGTEPLIATLGLECRDATEVGSGAVRFIKGHHSSVVNPSEVPDATDGKAAAATAEMQWQVAGFAKTAAAGQATILVNDPTVLKGCE</sequence>
<proteinExistence type="predicted"/>